<evidence type="ECO:0000256" key="3">
    <source>
        <dbReference type="ARBA" id="ARBA00022741"/>
    </source>
</evidence>
<dbReference type="PROSITE" id="PS50162">
    <property type="entry name" value="RECA_2"/>
    <property type="match status" value="1"/>
</dbReference>
<dbReference type="InterPro" id="IPR020584">
    <property type="entry name" value="DNA_recomb/repair_RecA_CS"/>
</dbReference>
<dbReference type="Proteomes" id="UP000469440">
    <property type="component" value="Unassembled WGS sequence"/>
</dbReference>
<comment type="similarity">
    <text evidence="1 7 9">Belongs to the RecA family.</text>
</comment>
<dbReference type="GO" id="GO:0006310">
    <property type="term" value="P:DNA recombination"/>
    <property type="evidence" value="ECO:0007669"/>
    <property type="project" value="UniProtKB-UniRule"/>
</dbReference>
<gene>
    <name evidence="7 13" type="primary">recA</name>
    <name evidence="13" type="ORF">CAFE_34130</name>
    <name evidence="14" type="ORF">HCR03_10620</name>
</gene>
<reference evidence="14 16" key="2">
    <citation type="submission" date="2020-08" db="EMBL/GenBank/DDBJ databases">
        <title>The isolate Caproiciproducens sp. 7D4C2 produces n-caproate at mildly acidic conditions from hexoses: genome and rBOX comparison with related strains and chain-elongating bacteria.</title>
        <authorList>
            <person name="Esquivel-Elizondo S."/>
            <person name="Bagci C."/>
            <person name="Temovska M."/>
            <person name="Jeon B.S."/>
            <person name="Bessarab I."/>
            <person name="Williams R.B.H."/>
            <person name="Huson D.H."/>
            <person name="Angenent L.T."/>
        </authorList>
    </citation>
    <scope>NUCLEOTIDE SEQUENCE [LARGE SCALE GENOMIC DNA]</scope>
    <source>
        <strain evidence="14 16">7D4C2</strain>
    </source>
</reference>
<evidence type="ECO:0000256" key="8">
    <source>
        <dbReference type="RuleBase" id="RU000526"/>
    </source>
</evidence>
<sequence>MAAGKKMPEKLVGKGTDKKKALETALAQIEKQYGKGAVMRLGQNEAMHVEAIPTGSLGLDLALGIGGLPRGRIIEIYGPESSGKTTLALHCIAQGQKNGGNAAFIDVEHALDPVYARALGVDVDSLLVSQPDTGEQALEITEALVRSGAIDVIVVDSVAALVPRVEIEGEMGDSHVGLQARLMSQALRKLAGAISKSNCVAIFINQLREKVGVMYGNPEVTPGGRALKFYASVRIDIRKVETLKNGTEMIGSHTRAKVVKNKIAPPFRSAEFDVMYGQGISHDGELLDLGVQLDLVQKSGAWFSYQDIRIGQGRENAKNFFAEHPDTAEELEKQIRQHMTELFNKPTPGSKIHPVETAVKEEDAGNGKAGANSDIDIEADDE</sequence>
<dbReference type="InterPro" id="IPR020588">
    <property type="entry name" value="RecA_ATP-bd"/>
</dbReference>
<evidence type="ECO:0000256" key="2">
    <source>
        <dbReference type="ARBA" id="ARBA00015553"/>
    </source>
</evidence>
<dbReference type="GO" id="GO:0005829">
    <property type="term" value="C:cytosol"/>
    <property type="evidence" value="ECO:0007669"/>
    <property type="project" value="TreeGrafter"/>
</dbReference>
<dbReference type="PROSITE" id="PS50163">
    <property type="entry name" value="RECA_3"/>
    <property type="match status" value="1"/>
</dbReference>
<evidence type="ECO:0000259" key="12">
    <source>
        <dbReference type="PROSITE" id="PS50163"/>
    </source>
</evidence>
<dbReference type="RefSeq" id="WP_083210284.1">
    <property type="nucleotide sequence ID" value="NZ_CP060286.1"/>
</dbReference>
<dbReference type="SMART" id="SM00382">
    <property type="entry name" value="AAA"/>
    <property type="match status" value="1"/>
</dbReference>
<dbReference type="HAMAP" id="MF_00268">
    <property type="entry name" value="RecA"/>
    <property type="match status" value="1"/>
</dbReference>
<organism evidence="13 15">
    <name type="scientific">Caproicibacter fermentans</name>
    <dbReference type="NCBI Taxonomy" id="2576756"/>
    <lineage>
        <taxon>Bacteria</taxon>
        <taxon>Bacillati</taxon>
        <taxon>Bacillota</taxon>
        <taxon>Clostridia</taxon>
        <taxon>Eubacteriales</taxon>
        <taxon>Acutalibacteraceae</taxon>
        <taxon>Caproicibacter</taxon>
    </lineage>
</organism>
<feature type="domain" description="RecA family profile 1" evidence="11">
    <location>
        <begin position="48"/>
        <end position="207"/>
    </location>
</feature>
<feature type="domain" description="RecA family profile 2" evidence="12">
    <location>
        <begin position="212"/>
        <end position="285"/>
    </location>
</feature>
<keyword evidence="4 7" id="KW-0067">ATP-binding</keyword>
<evidence type="ECO:0000256" key="9">
    <source>
        <dbReference type="RuleBase" id="RU004527"/>
    </source>
</evidence>
<keyword evidence="7 8" id="KW-0742">SOS response</keyword>
<keyword evidence="3 7" id="KW-0547">Nucleotide-binding</keyword>
<dbReference type="NCBIfam" id="TIGR02012">
    <property type="entry name" value="tigrfam_recA"/>
    <property type="match status" value="1"/>
</dbReference>
<dbReference type="EMBL" id="CP060286">
    <property type="protein sequence ID" value="QNK39229.1"/>
    <property type="molecule type" value="Genomic_DNA"/>
</dbReference>
<evidence type="ECO:0000256" key="4">
    <source>
        <dbReference type="ARBA" id="ARBA00022840"/>
    </source>
</evidence>
<keyword evidence="7 8" id="KW-0234">DNA repair</keyword>
<evidence type="ECO:0000313" key="14">
    <source>
        <dbReference type="EMBL" id="QNK39229.1"/>
    </source>
</evidence>
<proteinExistence type="inferred from homology"/>
<evidence type="ECO:0000259" key="11">
    <source>
        <dbReference type="PROSITE" id="PS50162"/>
    </source>
</evidence>
<keyword evidence="7 9" id="KW-0227">DNA damage</keyword>
<dbReference type="GO" id="GO:0140664">
    <property type="term" value="F:ATP-dependent DNA damage sensor activity"/>
    <property type="evidence" value="ECO:0007669"/>
    <property type="project" value="InterPro"/>
</dbReference>
<dbReference type="SUPFAM" id="SSF54752">
    <property type="entry name" value="RecA protein, C-terminal domain"/>
    <property type="match status" value="1"/>
</dbReference>
<dbReference type="FunFam" id="3.40.50.300:FF:000087">
    <property type="entry name" value="Recombinase RecA"/>
    <property type="match status" value="1"/>
</dbReference>
<dbReference type="PANTHER" id="PTHR45900">
    <property type="entry name" value="RECA"/>
    <property type="match status" value="1"/>
</dbReference>
<evidence type="ECO:0000256" key="5">
    <source>
        <dbReference type="ARBA" id="ARBA00023125"/>
    </source>
</evidence>
<accession>A0A6N8I3E5</accession>
<dbReference type="Proteomes" id="UP000515909">
    <property type="component" value="Chromosome"/>
</dbReference>
<evidence type="ECO:0000313" key="16">
    <source>
        <dbReference type="Proteomes" id="UP000515909"/>
    </source>
</evidence>
<dbReference type="PRINTS" id="PR00142">
    <property type="entry name" value="RECA"/>
</dbReference>
<evidence type="ECO:0000256" key="1">
    <source>
        <dbReference type="ARBA" id="ARBA00009391"/>
    </source>
</evidence>
<keyword evidence="6 7" id="KW-0233">DNA recombination</keyword>
<dbReference type="KEGG" id="cfem:HCR03_10620"/>
<feature type="binding site" evidence="7">
    <location>
        <begin position="78"/>
        <end position="85"/>
    </location>
    <ligand>
        <name>ATP</name>
        <dbReference type="ChEBI" id="CHEBI:30616"/>
    </ligand>
</feature>
<evidence type="ECO:0000256" key="6">
    <source>
        <dbReference type="ARBA" id="ARBA00023172"/>
    </source>
</evidence>
<dbReference type="OrthoDB" id="9776733at2"/>
<evidence type="ECO:0000313" key="13">
    <source>
        <dbReference type="EMBL" id="MVB12671.1"/>
    </source>
</evidence>
<reference evidence="13 15" key="1">
    <citation type="submission" date="2019-09" db="EMBL/GenBank/DDBJ databases">
        <title>Genome sequence of Clostridium sp. EA1.</title>
        <authorList>
            <person name="Poehlein A."/>
            <person name="Bengelsdorf F.R."/>
            <person name="Daniel R."/>
        </authorList>
    </citation>
    <scope>NUCLEOTIDE SEQUENCE [LARGE SCALE GENOMIC DNA]</scope>
    <source>
        <strain evidence="13 15">EA1</strain>
    </source>
</reference>
<dbReference type="GO" id="GO:0006281">
    <property type="term" value="P:DNA repair"/>
    <property type="evidence" value="ECO:0007669"/>
    <property type="project" value="UniProtKB-UniRule"/>
</dbReference>
<dbReference type="AlphaFoldDB" id="A0A6N8I3E5"/>
<dbReference type="Pfam" id="PF00154">
    <property type="entry name" value="RecA_N"/>
    <property type="match status" value="1"/>
</dbReference>
<dbReference type="InterPro" id="IPR023400">
    <property type="entry name" value="RecA_C_sf"/>
</dbReference>
<evidence type="ECO:0000256" key="10">
    <source>
        <dbReference type="SAM" id="MobiDB-lite"/>
    </source>
</evidence>
<dbReference type="CDD" id="cd00983">
    <property type="entry name" value="RecA"/>
    <property type="match status" value="1"/>
</dbReference>
<dbReference type="PROSITE" id="PS00321">
    <property type="entry name" value="RECA_1"/>
    <property type="match status" value="1"/>
</dbReference>
<comment type="function">
    <text evidence="7">Can catalyze the hydrolysis of ATP in the presence of single-stranded DNA, the ATP-dependent uptake of single-stranded DNA by duplex DNA, and the ATP-dependent hybridization of homologous single-stranded DNAs. It interacts with LexA causing its activation and leading to its autocatalytic cleavage.</text>
</comment>
<evidence type="ECO:0000313" key="15">
    <source>
        <dbReference type="Proteomes" id="UP000469440"/>
    </source>
</evidence>
<dbReference type="InterPro" id="IPR013765">
    <property type="entry name" value="DNA_recomb/repair_RecA"/>
</dbReference>
<dbReference type="GO" id="GO:0005524">
    <property type="term" value="F:ATP binding"/>
    <property type="evidence" value="ECO:0007669"/>
    <property type="project" value="UniProtKB-UniRule"/>
</dbReference>
<keyword evidence="7" id="KW-0963">Cytoplasm</keyword>
<dbReference type="PANTHER" id="PTHR45900:SF1">
    <property type="entry name" value="MITOCHONDRIAL DNA REPAIR PROTEIN RECA HOMOLOG-RELATED"/>
    <property type="match status" value="1"/>
</dbReference>
<feature type="region of interest" description="Disordered" evidence="10">
    <location>
        <begin position="343"/>
        <end position="382"/>
    </location>
</feature>
<keyword evidence="15" id="KW-1185">Reference proteome</keyword>
<dbReference type="Gene3D" id="3.40.50.300">
    <property type="entry name" value="P-loop containing nucleotide triphosphate hydrolases"/>
    <property type="match status" value="1"/>
</dbReference>
<accession>A0A7G8T6I8</accession>
<dbReference type="InterPro" id="IPR003593">
    <property type="entry name" value="AAA+_ATPase"/>
</dbReference>
<dbReference type="InterPro" id="IPR049428">
    <property type="entry name" value="RecA-like_N"/>
</dbReference>
<dbReference type="InterPro" id="IPR049261">
    <property type="entry name" value="RecA-like_C"/>
</dbReference>
<evidence type="ECO:0000256" key="7">
    <source>
        <dbReference type="HAMAP-Rule" id="MF_00268"/>
    </source>
</evidence>
<comment type="subcellular location">
    <subcellularLocation>
        <location evidence="7">Cytoplasm</location>
    </subcellularLocation>
</comment>
<dbReference type="Pfam" id="PF21096">
    <property type="entry name" value="RecA_C"/>
    <property type="match status" value="1"/>
</dbReference>
<dbReference type="GO" id="GO:0003697">
    <property type="term" value="F:single-stranded DNA binding"/>
    <property type="evidence" value="ECO:0007669"/>
    <property type="project" value="UniProtKB-UniRule"/>
</dbReference>
<dbReference type="SUPFAM" id="SSF52540">
    <property type="entry name" value="P-loop containing nucleoside triphosphate hydrolases"/>
    <property type="match status" value="1"/>
</dbReference>
<dbReference type="InterPro" id="IPR027417">
    <property type="entry name" value="P-loop_NTPase"/>
</dbReference>
<protein>
    <recommendedName>
        <fullName evidence="2 7">Protein RecA</fullName>
    </recommendedName>
    <alternativeName>
        <fullName evidence="7 8">Recombinase A</fullName>
    </alternativeName>
</protein>
<name>A0A6N8I3E5_9FIRM</name>
<dbReference type="GO" id="GO:0009432">
    <property type="term" value="P:SOS response"/>
    <property type="evidence" value="ECO:0007669"/>
    <property type="project" value="UniProtKB-UniRule"/>
</dbReference>
<dbReference type="EMBL" id="VWXL01000100">
    <property type="protein sequence ID" value="MVB12671.1"/>
    <property type="molecule type" value="Genomic_DNA"/>
</dbReference>
<dbReference type="InterPro" id="IPR020587">
    <property type="entry name" value="RecA_monomer-monomer_interface"/>
</dbReference>
<keyword evidence="5 7" id="KW-0238">DNA-binding</keyword>
<dbReference type="GO" id="GO:0003684">
    <property type="term" value="F:damaged DNA binding"/>
    <property type="evidence" value="ECO:0007669"/>
    <property type="project" value="UniProtKB-UniRule"/>
</dbReference>